<keyword evidence="3" id="KW-1185">Reference proteome</keyword>
<gene>
    <name evidence="2" type="ORF">DCAR_0311334</name>
</gene>
<dbReference type="Proteomes" id="UP000077755">
    <property type="component" value="Chromosome 3"/>
</dbReference>
<dbReference type="AlphaFoldDB" id="A0A166AI34"/>
<reference evidence="2" key="1">
    <citation type="journal article" date="2016" name="Nat. Genet.">
        <title>A high-quality carrot genome assembly provides new insights into carotenoid accumulation and asterid genome evolution.</title>
        <authorList>
            <person name="Iorizzo M."/>
            <person name="Ellison S."/>
            <person name="Senalik D."/>
            <person name="Zeng P."/>
            <person name="Satapoomin P."/>
            <person name="Huang J."/>
            <person name="Bowman M."/>
            <person name="Iovene M."/>
            <person name="Sanseverino W."/>
            <person name="Cavagnaro P."/>
            <person name="Yildiz M."/>
            <person name="Macko-Podgorni A."/>
            <person name="Moranska E."/>
            <person name="Grzebelus E."/>
            <person name="Grzebelus D."/>
            <person name="Ashrafi H."/>
            <person name="Zheng Z."/>
            <person name="Cheng S."/>
            <person name="Spooner D."/>
            <person name="Van Deynze A."/>
            <person name="Simon P."/>
        </authorList>
    </citation>
    <scope>NUCLEOTIDE SEQUENCE</scope>
    <source>
        <tissue evidence="2">Leaf</tissue>
    </source>
</reference>
<name>A0A166AI34_DAUCS</name>
<evidence type="ECO:0000313" key="3">
    <source>
        <dbReference type="Proteomes" id="UP000077755"/>
    </source>
</evidence>
<accession>A0A166AI34</accession>
<dbReference type="EMBL" id="CP093345">
    <property type="protein sequence ID" value="WOG92076.1"/>
    <property type="molecule type" value="Genomic_DNA"/>
</dbReference>
<sequence>MCQLKINGMVRWGIRRQVKFLDGQENSSISHPQSSTSFVKGSKEKLELKSEEDN</sequence>
<reference evidence="2" key="2">
    <citation type="submission" date="2022-03" db="EMBL/GenBank/DDBJ databases">
        <title>Draft title - Genomic analysis of global carrot germplasm unveils the trajectory of domestication and the origin of high carotenoid orange carrot.</title>
        <authorList>
            <person name="Iorizzo M."/>
            <person name="Ellison S."/>
            <person name="Senalik D."/>
            <person name="Macko-Podgorni A."/>
            <person name="Grzebelus D."/>
            <person name="Bostan H."/>
            <person name="Rolling W."/>
            <person name="Curaba J."/>
            <person name="Simon P."/>
        </authorList>
    </citation>
    <scope>NUCLEOTIDE SEQUENCE</scope>
    <source>
        <tissue evidence="2">Leaf</tissue>
    </source>
</reference>
<evidence type="ECO:0000256" key="1">
    <source>
        <dbReference type="SAM" id="MobiDB-lite"/>
    </source>
</evidence>
<evidence type="ECO:0000313" key="2">
    <source>
        <dbReference type="EMBL" id="WOG92076.1"/>
    </source>
</evidence>
<dbReference type="Gramene" id="KZN01284">
    <property type="protein sequence ID" value="KZN01284"/>
    <property type="gene ID" value="DCAR_010038"/>
</dbReference>
<feature type="compositionally biased region" description="Basic and acidic residues" evidence="1">
    <location>
        <begin position="41"/>
        <end position="54"/>
    </location>
</feature>
<feature type="region of interest" description="Disordered" evidence="1">
    <location>
        <begin position="23"/>
        <end position="54"/>
    </location>
</feature>
<proteinExistence type="predicted"/>
<protein>
    <submittedName>
        <fullName evidence="2">Uncharacterized protein</fullName>
    </submittedName>
</protein>
<feature type="compositionally biased region" description="Polar residues" evidence="1">
    <location>
        <begin position="24"/>
        <end position="39"/>
    </location>
</feature>
<organism evidence="2 3">
    <name type="scientific">Daucus carota subsp. sativus</name>
    <name type="common">Carrot</name>
    <dbReference type="NCBI Taxonomy" id="79200"/>
    <lineage>
        <taxon>Eukaryota</taxon>
        <taxon>Viridiplantae</taxon>
        <taxon>Streptophyta</taxon>
        <taxon>Embryophyta</taxon>
        <taxon>Tracheophyta</taxon>
        <taxon>Spermatophyta</taxon>
        <taxon>Magnoliopsida</taxon>
        <taxon>eudicotyledons</taxon>
        <taxon>Gunneridae</taxon>
        <taxon>Pentapetalae</taxon>
        <taxon>asterids</taxon>
        <taxon>campanulids</taxon>
        <taxon>Apiales</taxon>
        <taxon>Apiaceae</taxon>
        <taxon>Apioideae</taxon>
        <taxon>Scandiceae</taxon>
        <taxon>Daucinae</taxon>
        <taxon>Daucus</taxon>
        <taxon>Daucus sect. Daucus</taxon>
    </lineage>
</organism>